<dbReference type="RefSeq" id="WP_232005667.1">
    <property type="nucleotide sequence ID" value="NZ_LT907975.1"/>
</dbReference>
<evidence type="ECO:0000259" key="7">
    <source>
        <dbReference type="PROSITE" id="PS50885"/>
    </source>
</evidence>
<dbReference type="GO" id="GO:0005886">
    <property type="term" value="C:plasma membrane"/>
    <property type="evidence" value="ECO:0007669"/>
    <property type="project" value="TreeGrafter"/>
</dbReference>
<evidence type="ECO:0000259" key="6">
    <source>
        <dbReference type="PROSITE" id="PS50111"/>
    </source>
</evidence>
<evidence type="ECO:0000313" key="8">
    <source>
        <dbReference type="EMBL" id="SOB57185.1"/>
    </source>
</evidence>
<evidence type="ECO:0000256" key="5">
    <source>
        <dbReference type="SAM" id="Phobius"/>
    </source>
</evidence>
<dbReference type="KEGG" id="pprf:DPRO_0306"/>
<feature type="transmembrane region" description="Helical" evidence="5">
    <location>
        <begin position="7"/>
        <end position="29"/>
    </location>
</feature>
<evidence type="ECO:0000256" key="3">
    <source>
        <dbReference type="ARBA" id="ARBA00029447"/>
    </source>
</evidence>
<dbReference type="SMART" id="SM00283">
    <property type="entry name" value="MA"/>
    <property type="match status" value="1"/>
</dbReference>
<dbReference type="SUPFAM" id="SSF58104">
    <property type="entry name" value="Methyl-accepting chemotaxis protein (MCP) signaling domain"/>
    <property type="match status" value="1"/>
</dbReference>
<evidence type="ECO:0000256" key="4">
    <source>
        <dbReference type="PROSITE-ProRule" id="PRU00284"/>
    </source>
</evidence>
<feature type="domain" description="HAMP" evidence="7">
    <location>
        <begin position="345"/>
        <end position="397"/>
    </location>
</feature>
<evidence type="ECO:0000256" key="2">
    <source>
        <dbReference type="ARBA" id="ARBA00022500"/>
    </source>
</evidence>
<keyword evidence="5" id="KW-0812">Transmembrane</keyword>
<name>A0A2C8F3A4_9BACT</name>
<protein>
    <submittedName>
        <fullName evidence="8">Methyl-accepting chemotaxis sensory transducer (Modular protein)</fullName>
    </submittedName>
</protein>
<reference evidence="9" key="1">
    <citation type="submission" date="2017-09" db="EMBL/GenBank/DDBJ databases">
        <authorList>
            <person name="Regsiter A."/>
            <person name="William W."/>
        </authorList>
    </citation>
    <scope>NUCLEOTIDE SEQUENCE [LARGE SCALE GENOMIC DNA]</scope>
    <source>
        <strain evidence="9">500-1</strain>
    </source>
</reference>
<keyword evidence="5" id="KW-1133">Transmembrane helix</keyword>
<keyword evidence="9" id="KW-1185">Reference proteome</keyword>
<organism evidence="8 9">
    <name type="scientific">Pseudodesulfovibrio profundus</name>
    <dbReference type="NCBI Taxonomy" id="57320"/>
    <lineage>
        <taxon>Bacteria</taxon>
        <taxon>Pseudomonadati</taxon>
        <taxon>Thermodesulfobacteriota</taxon>
        <taxon>Desulfovibrionia</taxon>
        <taxon>Desulfovibrionales</taxon>
        <taxon>Desulfovibrionaceae</taxon>
    </lineage>
</organism>
<dbReference type="PANTHER" id="PTHR43531">
    <property type="entry name" value="PROTEIN ICFG"/>
    <property type="match status" value="1"/>
</dbReference>
<comment type="similarity">
    <text evidence="3">Belongs to the methyl-accepting chemotaxis (MCP) protein family.</text>
</comment>
<feature type="domain" description="Methyl-accepting transducer" evidence="6">
    <location>
        <begin position="402"/>
        <end position="617"/>
    </location>
</feature>
<dbReference type="Proteomes" id="UP000219215">
    <property type="component" value="Chromosome DPRO"/>
</dbReference>
<gene>
    <name evidence="8" type="ORF">DPRO_0306</name>
</gene>
<evidence type="ECO:0000313" key="9">
    <source>
        <dbReference type="Proteomes" id="UP000219215"/>
    </source>
</evidence>
<proteinExistence type="inferred from homology"/>
<dbReference type="Pfam" id="PF12729">
    <property type="entry name" value="4HB_MCP_1"/>
    <property type="match status" value="1"/>
</dbReference>
<dbReference type="InterPro" id="IPR024478">
    <property type="entry name" value="HlyB_4HB_MCP"/>
</dbReference>
<evidence type="ECO:0000256" key="1">
    <source>
        <dbReference type="ARBA" id="ARBA00004370"/>
    </source>
</evidence>
<dbReference type="CDD" id="cd11386">
    <property type="entry name" value="MCP_signal"/>
    <property type="match status" value="1"/>
</dbReference>
<keyword evidence="5" id="KW-0472">Membrane</keyword>
<dbReference type="EMBL" id="LT907975">
    <property type="protein sequence ID" value="SOB57185.1"/>
    <property type="molecule type" value="Genomic_DNA"/>
</dbReference>
<sequence>MGIKWKLLLIVSLPITAMVVMLFVALWSFRTIDSKVDEVNSIHMDRATMIDADRDAYQAQAAASSALKATTSESLNGFLKSSDENLQQTWDRIAGPAKNFPSNMKSVFEEFKQNYSKWKQTNERIFKLTAETLDANIQRNEAEARALASFGGMRDVIDNLGEMINQELNTSDLGIERRLILEEALSVVLNADRDAYQAYVAQLLITRSSDIEIVKGLADSFHENVSQTNERINKGCELVGYQANVLKTEFNTLFSSWKDASSNTVDLTRDNIQKNIEKNQLMAASEIRFEEMRGTIDNLGEMEVAHVEANLANLEDIINNTIMLYLIIAIIFVLISIVVTLLFATRVARDMKKSADVATTLSQGDFSVQLNVNRNDEIGTLATAFSEMIENLKRIVHDIQDATTTVATGSQELASSSETLSAGATEQASAVEEVSSAMEEMSGSIGQNTHSANQTEEIARKTAEDGRKGGQAVHKTVTSMTQIAEKISIIEEIARQTNLLALNAAIEAARAGEHGKGFAVVAAEVRKLAEKSGEAANEISELSRASVEVAKQAGDMLEKIVPNIEQTSELIQEISTASNEQNTGANEINRALQQLDNVVQANAGSSEDASTASQLSAKAMQLERTISFFKLGKTDSQEYAHPLTSKVEVVPSQPQALEDDSSFERF</sequence>
<dbReference type="FunFam" id="1.10.287.950:FF:000001">
    <property type="entry name" value="Methyl-accepting chemotaxis sensory transducer"/>
    <property type="match status" value="1"/>
</dbReference>
<dbReference type="InterPro" id="IPR003660">
    <property type="entry name" value="HAMP_dom"/>
</dbReference>
<dbReference type="PROSITE" id="PS50111">
    <property type="entry name" value="CHEMOTAXIS_TRANSDUC_2"/>
    <property type="match status" value="1"/>
</dbReference>
<keyword evidence="4" id="KW-0807">Transducer</keyword>
<dbReference type="SMART" id="SM00304">
    <property type="entry name" value="HAMP"/>
    <property type="match status" value="1"/>
</dbReference>
<dbReference type="PANTHER" id="PTHR43531:SF11">
    <property type="entry name" value="METHYL-ACCEPTING CHEMOTAXIS PROTEIN 3"/>
    <property type="match status" value="1"/>
</dbReference>
<dbReference type="GO" id="GO:0006935">
    <property type="term" value="P:chemotaxis"/>
    <property type="evidence" value="ECO:0007669"/>
    <property type="project" value="UniProtKB-KW"/>
</dbReference>
<accession>A0A2C8F3A4</accession>
<dbReference type="GO" id="GO:0007165">
    <property type="term" value="P:signal transduction"/>
    <property type="evidence" value="ECO:0007669"/>
    <property type="project" value="UniProtKB-KW"/>
</dbReference>
<dbReference type="InterPro" id="IPR051310">
    <property type="entry name" value="MCP_chemotaxis"/>
</dbReference>
<comment type="subcellular location">
    <subcellularLocation>
        <location evidence="1">Membrane</location>
    </subcellularLocation>
</comment>
<feature type="transmembrane region" description="Helical" evidence="5">
    <location>
        <begin position="322"/>
        <end position="344"/>
    </location>
</feature>
<dbReference type="CDD" id="cd06225">
    <property type="entry name" value="HAMP"/>
    <property type="match status" value="1"/>
</dbReference>
<dbReference type="AlphaFoldDB" id="A0A2C8F3A4"/>
<dbReference type="Pfam" id="PF00672">
    <property type="entry name" value="HAMP"/>
    <property type="match status" value="1"/>
</dbReference>
<dbReference type="GO" id="GO:0004888">
    <property type="term" value="F:transmembrane signaling receptor activity"/>
    <property type="evidence" value="ECO:0007669"/>
    <property type="project" value="TreeGrafter"/>
</dbReference>
<dbReference type="Gene3D" id="1.10.287.950">
    <property type="entry name" value="Methyl-accepting chemotaxis protein"/>
    <property type="match status" value="1"/>
</dbReference>
<dbReference type="PROSITE" id="PS50885">
    <property type="entry name" value="HAMP"/>
    <property type="match status" value="1"/>
</dbReference>
<dbReference type="Pfam" id="PF00015">
    <property type="entry name" value="MCPsignal"/>
    <property type="match status" value="1"/>
</dbReference>
<keyword evidence="2" id="KW-0145">Chemotaxis</keyword>
<dbReference type="InterPro" id="IPR004089">
    <property type="entry name" value="MCPsignal_dom"/>
</dbReference>